<organism evidence="6 7">
    <name type="scientific">Amycolatopsis alba DSM 44262</name>
    <dbReference type="NCBI Taxonomy" id="1125972"/>
    <lineage>
        <taxon>Bacteria</taxon>
        <taxon>Bacillati</taxon>
        <taxon>Actinomycetota</taxon>
        <taxon>Actinomycetes</taxon>
        <taxon>Pseudonocardiales</taxon>
        <taxon>Pseudonocardiaceae</taxon>
        <taxon>Amycolatopsis</taxon>
    </lineage>
</organism>
<protein>
    <submittedName>
        <fullName evidence="6">TetR family transcriptional regulator</fullName>
    </submittedName>
</protein>
<feature type="domain" description="HTH tetR-type" evidence="5">
    <location>
        <begin position="40"/>
        <end position="100"/>
    </location>
</feature>
<dbReference type="OrthoDB" id="9796019at2"/>
<keyword evidence="2 4" id="KW-0238">DNA-binding</keyword>
<dbReference type="PROSITE" id="PS50977">
    <property type="entry name" value="HTH_TETR_2"/>
    <property type="match status" value="1"/>
</dbReference>
<dbReference type="InterPro" id="IPR036271">
    <property type="entry name" value="Tet_transcr_reg_TetR-rel_C_sf"/>
</dbReference>
<dbReference type="InterPro" id="IPR011075">
    <property type="entry name" value="TetR_C"/>
</dbReference>
<dbReference type="InterPro" id="IPR009057">
    <property type="entry name" value="Homeodomain-like_sf"/>
</dbReference>
<dbReference type="InterPro" id="IPR001647">
    <property type="entry name" value="HTH_TetR"/>
</dbReference>
<dbReference type="GO" id="GO:0003700">
    <property type="term" value="F:DNA-binding transcription factor activity"/>
    <property type="evidence" value="ECO:0007669"/>
    <property type="project" value="TreeGrafter"/>
</dbReference>
<evidence type="ECO:0000256" key="2">
    <source>
        <dbReference type="ARBA" id="ARBA00023125"/>
    </source>
</evidence>
<dbReference type="EMBL" id="NMQU01000104">
    <property type="protein sequence ID" value="OXM45386.1"/>
    <property type="molecule type" value="Genomic_DNA"/>
</dbReference>
<dbReference type="SUPFAM" id="SSF48498">
    <property type="entry name" value="Tetracyclin repressor-like, C-terminal domain"/>
    <property type="match status" value="1"/>
</dbReference>
<comment type="caution">
    <text evidence="6">The sequence shown here is derived from an EMBL/GenBank/DDBJ whole genome shotgun (WGS) entry which is preliminary data.</text>
</comment>
<reference evidence="6 7" key="1">
    <citation type="submission" date="2017-07" db="EMBL/GenBank/DDBJ databases">
        <title>Amycolatopsis alba DSM 44262 Genome sequencing and assembly.</title>
        <authorList>
            <person name="Kaur N."/>
            <person name="Mayilraj S."/>
        </authorList>
    </citation>
    <scope>NUCLEOTIDE SEQUENCE [LARGE SCALE GENOMIC DNA]</scope>
    <source>
        <strain evidence="6 7">DSM 44262</strain>
    </source>
</reference>
<sequence>MRFRSDVSLPDDETVPSRRRYARRVNTSRRPVAGAAVLRPELTEAVLDATLDQLAQGGVGRLSMQQVAQHAGVGKSALYRRWPGKLDMVMEAISRLTVPDGEPEDTGDLEDDIHCMLVRLHRQPADPRSAMIIPDLLAETRRSPELAEAFTTRVAAPRRAWARIAFDRAVGRGEIRDEPAEIELALDALGSVPFWWTTVHGGTVTEGEGLRRLSAFVVRALR</sequence>
<dbReference type="Gene3D" id="1.10.357.10">
    <property type="entry name" value="Tetracycline Repressor, domain 2"/>
    <property type="match status" value="1"/>
</dbReference>
<dbReference type="PANTHER" id="PTHR30055:SF230">
    <property type="entry name" value="TRANSCRIPTIONAL REGULATORY PROTEIN (PROBABLY TETR-FAMILY)-RELATED"/>
    <property type="match status" value="1"/>
</dbReference>
<evidence type="ECO:0000256" key="1">
    <source>
        <dbReference type="ARBA" id="ARBA00023015"/>
    </source>
</evidence>
<dbReference type="Pfam" id="PF00440">
    <property type="entry name" value="TetR_N"/>
    <property type="match status" value="1"/>
</dbReference>
<name>A0A229RFF5_AMYAL</name>
<dbReference type="PANTHER" id="PTHR30055">
    <property type="entry name" value="HTH-TYPE TRANSCRIPTIONAL REGULATOR RUTR"/>
    <property type="match status" value="1"/>
</dbReference>
<dbReference type="Proteomes" id="UP000215563">
    <property type="component" value="Unassembled WGS sequence"/>
</dbReference>
<accession>A0A229RFF5</accession>
<evidence type="ECO:0000256" key="3">
    <source>
        <dbReference type="ARBA" id="ARBA00023163"/>
    </source>
</evidence>
<dbReference type="Gene3D" id="1.10.10.60">
    <property type="entry name" value="Homeodomain-like"/>
    <property type="match status" value="1"/>
</dbReference>
<keyword evidence="1" id="KW-0805">Transcription regulation</keyword>
<dbReference type="SUPFAM" id="SSF46689">
    <property type="entry name" value="Homeodomain-like"/>
    <property type="match status" value="1"/>
</dbReference>
<keyword evidence="7" id="KW-1185">Reference proteome</keyword>
<evidence type="ECO:0000259" key="5">
    <source>
        <dbReference type="PROSITE" id="PS50977"/>
    </source>
</evidence>
<feature type="DNA-binding region" description="H-T-H motif" evidence="4">
    <location>
        <begin position="63"/>
        <end position="82"/>
    </location>
</feature>
<evidence type="ECO:0000256" key="4">
    <source>
        <dbReference type="PROSITE-ProRule" id="PRU00335"/>
    </source>
</evidence>
<proteinExistence type="predicted"/>
<keyword evidence="3" id="KW-0804">Transcription</keyword>
<dbReference type="AlphaFoldDB" id="A0A229RFF5"/>
<gene>
    <name evidence="6" type="ORF">CFP75_31020</name>
</gene>
<evidence type="ECO:0000313" key="7">
    <source>
        <dbReference type="Proteomes" id="UP000215563"/>
    </source>
</evidence>
<dbReference type="InterPro" id="IPR050109">
    <property type="entry name" value="HTH-type_TetR-like_transc_reg"/>
</dbReference>
<dbReference type="Pfam" id="PF16859">
    <property type="entry name" value="TetR_C_11"/>
    <property type="match status" value="1"/>
</dbReference>
<evidence type="ECO:0000313" key="6">
    <source>
        <dbReference type="EMBL" id="OXM45386.1"/>
    </source>
</evidence>
<dbReference type="GO" id="GO:0000976">
    <property type="term" value="F:transcription cis-regulatory region binding"/>
    <property type="evidence" value="ECO:0007669"/>
    <property type="project" value="TreeGrafter"/>
</dbReference>